<dbReference type="InterPro" id="IPR023214">
    <property type="entry name" value="HAD_sf"/>
</dbReference>
<reference evidence="1" key="2">
    <citation type="journal article" date="2021" name="PeerJ">
        <title>Extensive microbial diversity within the chicken gut microbiome revealed by metagenomics and culture.</title>
        <authorList>
            <person name="Gilroy R."/>
            <person name="Ravi A."/>
            <person name="Getino M."/>
            <person name="Pursley I."/>
            <person name="Horton D.L."/>
            <person name="Alikhan N.F."/>
            <person name="Baker D."/>
            <person name="Gharbi K."/>
            <person name="Hall N."/>
            <person name="Watson M."/>
            <person name="Adriaenssens E.M."/>
            <person name="Foster-Nyarko E."/>
            <person name="Jarju S."/>
            <person name="Secka A."/>
            <person name="Antonio M."/>
            <person name="Oren A."/>
            <person name="Chaudhuri R.R."/>
            <person name="La Ragione R."/>
            <person name="Hildebrand F."/>
            <person name="Pallen M.J."/>
        </authorList>
    </citation>
    <scope>NUCLEOTIDE SEQUENCE</scope>
    <source>
        <strain evidence="1">10406</strain>
    </source>
</reference>
<dbReference type="Proteomes" id="UP000886857">
    <property type="component" value="Unassembled WGS sequence"/>
</dbReference>
<protein>
    <submittedName>
        <fullName evidence="1">HAD family phosphatase</fullName>
    </submittedName>
</protein>
<dbReference type="GO" id="GO:0005829">
    <property type="term" value="C:cytosol"/>
    <property type="evidence" value="ECO:0007669"/>
    <property type="project" value="TreeGrafter"/>
</dbReference>
<dbReference type="InterPro" id="IPR006379">
    <property type="entry name" value="HAD-SF_hydro_IIB"/>
</dbReference>
<accession>A0A9D1SVH7</accession>
<comment type="caution">
    <text evidence="1">The sequence shown here is derived from an EMBL/GenBank/DDBJ whole genome shotgun (WGS) entry which is preliminary data.</text>
</comment>
<gene>
    <name evidence="1" type="ORF">IAC73_00140</name>
</gene>
<dbReference type="EMBL" id="DVOE01000002">
    <property type="protein sequence ID" value="HIU98239.1"/>
    <property type="molecule type" value="Genomic_DNA"/>
</dbReference>
<dbReference type="GO" id="GO:0016791">
    <property type="term" value="F:phosphatase activity"/>
    <property type="evidence" value="ECO:0007669"/>
    <property type="project" value="TreeGrafter"/>
</dbReference>
<dbReference type="NCBIfam" id="TIGR01484">
    <property type="entry name" value="HAD-SF-IIB"/>
    <property type="match status" value="1"/>
</dbReference>
<dbReference type="Pfam" id="PF08282">
    <property type="entry name" value="Hydrolase_3"/>
    <property type="match status" value="2"/>
</dbReference>
<sequence>MRPYPVAVGARVCYIYGMEKANTSAHSAAAKTHLVVFDLDGTLAMLGAPVGDADAAALRTLSERAYIAIASGKPTYYLCGFARQLGIADAVLIGENGCTMQFGVGLPPAQNERFTSSKRALEQLDRARKDIPELFASGIWCQPNEVMFTPFPTSEEQFAAIRDYNRAHAGDLDALDIYEHCDSLDYVPSGISKKTAVTALAEKLGLPLSRVIAVGDGVNDYPMFECAGVSVGVDLASPGRADRNFKALSEALSFILGLTGGEG</sequence>
<evidence type="ECO:0000313" key="2">
    <source>
        <dbReference type="Proteomes" id="UP000886857"/>
    </source>
</evidence>
<name>A0A9D1SVH7_9FIRM</name>
<dbReference type="SUPFAM" id="SSF56784">
    <property type="entry name" value="HAD-like"/>
    <property type="match status" value="1"/>
</dbReference>
<dbReference type="GO" id="GO:0000287">
    <property type="term" value="F:magnesium ion binding"/>
    <property type="evidence" value="ECO:0007669"/>
    <property type="project" value="TreeGrafter"/>
</dbReference>
<proteinExistence type="predicted"/>
<dbReference type="Gene3D" id="3.40.50.1000">
    <property type="entry name" value="HAD superfamily/HAD-like"/>
    <property type="match status" value="2"/>
</dbReference>
<dbReference type="PANTHER" id="PTHR10000:SF8">
    <property type="entry name" value="HAD SUPERFAMILY HYDROLASE-LIKE, TYPE 3"/>
    <property type="match status" value="1"/>
</dbReference>
<dbReference type="PANTHER" id="PTHR10000">
    <property type="entry name" value="PHOSPHOSERINE PHOSPHATASE"/>
    <property type="match status" value="1"/>
</dbReference>
<dbReference type="InterPro" id="IPR036412">
    <property type="entry name" value="HAD-like_sf"/>
</dbReference>
<organism evidence="1 2">
    <name type="scientific">Candidatus Limadaptatus stercoripullorum</name>
    <dbReference type="NCBI Taxonomy" id="2840846"/>
    <lineage>
        <taxon>Bacteria</taxon>
        <taxon>Bacillati</taxon>
        <taxon>Bacillota</taxon>
        <taxon>Clostridia</taxon>
        <taxon>Eubacteriales</taxon>
        <taxon>Candidatus Limadaptatus</taxon>
    </lineage>
</organism>
<reference evidence="1" key="1">
    <citation type="submission" date="2020-10" db="EMBL/GenBank/DDBJ databases">
        <authorList>
            <person name="Gilroy R."/>
        </authorList>
    </citation>
    <scope>NUCLEOTIDE SEQUENCE</scope>
    <source>
        <strain evidence="1">10406</strain>
    </source>
</reference>
<evidence type="ECO:0000313" key="1">
    <source>
        <dbReference type="EMBL" id="HIU98239.1"/>
    </source>
</evidence>
<dbReference type="AlphaFoldDB" id="A0A9D1SVH7"/>